<dbReference type="GO" id="GO:0005763">
    <property type="term" value="C:mitochondrial small ribosomal subunit"/>
    <property type="evidence" value="ECO:0007669"/>
    <property type="project" value="InterPro"/>
</dbReference>
<proteinExistence type="predicted"/>
<dbReference type="EMBL" id="JALNTZ010000006">
    <property type="protein sequence ID" value="KAJ3648875.1"/>
    <property type="molecule type" value="Genomic_DNA"/>
</dbReference>
<evidence type="ECO:0000313" key="2">
    <source>
        <dbReference type="Proteomes" id="UP001168821"/>
    </source>
</evidence>
<dbReference type="PANTHER" id="PTHR24088">
    <property type="entry name" value="28S RIBOSOMAL PROTEIN S17, MITOCHONDRIAL"/>
    <property type="match status" value="1"/>
</dbReference>
<organism evidence="1 2">
    <name type="scientific">Zophobas morio</name>
    <dbReference type="NCBI Taxonomy" id="2755281"/>
    <lineage>
        <taxon>Eukaryota</taxon>
        <taxon>Metazoa</taxon>
        <taxon>Ecdysozoa</taxon>
        <taxon>Arthropoda</taxon>
        <taxon>Hexapoda</taxon>
        <taxon>Insecta</taxon>
        <taxon>Pterygota</taxon>
        <taxon>Neoptera</taxon>
        <taxon>Endopterygota</taxon>
        <taxon>Coleoptera</taxon>
        <taxon>Polyphaga</taxon>
        <taxon>Cucujiformia</taxon>
        <taxon>Tenebrionidae</taxon>
        <taxon>Zophobas</taxon>
    </lineage>
</organism>
<sequence length="159" mass="18268">MSLQAAAQTTILLGRCVPCLKHNASKFKIKRLELDTNLLMYFGKEEYVYAHDPQKMCKTGDVVLIEQLPKKMTRLITHAVKKVVYPLGDITDPMTGKKVVSGKYRDHIEAVNKVYGKKEGAFKYEEAPPRGWQEDKKDFTHAETYIKYHESEKDDPYAV</sequence>
<dbReference type="PANTHER" id="PTHR24088:SF0">
    <property type="entry name" value="SMALL RIBOSOMAL SUBUNIT PROTEIN US17M"/>
    <property type="match status" value="1"/>
</dbReference>
<protein>
    <recommendedName>
        <fullName evidence="3">28S ribosomal protein S17, mitochondrial</fullName>
    </recommendedName>
</protein>
<dbReference type="GO" id="GO:0032543">
    <property type="term" value="P:mitochondrial translation"/>
    <property type="evidence" value="ECO:0007669"/>
    <property type="project" value="TreeGrafter"/>
</dbReference>
<dbReference type="GO" id="GO:0003735">
    <property type="term" value="F:structural constituent of ribosome"/>
    <property type="evidence" value="ECO:0007669"/>
    <property type="project" value="InterPro"/>
</dbReference>
<evidence type="ECO:0000313" key="1">
    <source>
        <dbReference type="EMBL" id="KAJ3648875.1"/>
    </source>
</evidence>
<dbReference type="InterPro" id="IPR012340">
    <property type="entry name" value="NA-bd_OB-fold"/>
</dbReference>
<dbReference type="SUPFAM" id="SSF50249">
    <property type="entry name" value="Nucleic acid-binding proteins"/>
    <property type="match status" value="1"/>
</dbReference>
<comment type="caution">
    <text evidence="1">The sequence shown here is derived from an EMBL/GenBank/DDBJ whole genome shotgun (WGS) entry which is preliminary data.</text>
</comment>
<reference evidence="1" key="1">
    <citation type="journal article" date="2023" name="G3 (Bethesda)">
        <title>Whole genome assemblies of Zophobas morio and Tenebrio molitor.</title>
        <authorList>
            <person name="Kaur S."/>
            <person name="Stinson S.A."/>
            <person name="diCenzo G.C."/>
        </authorList>
    </citation>
    <scope>NUCLEOTIDE SEQUENCE</scope>
    <source>
        <strain evidence="1">QUZm001</strain>
    </source>
</reference>
<name>A0AA38M9W6_9CUCU</name>
<dbReference type="FunFam" id="2.40.50.140:FF:000268">
    <property type="entry name" value="Mitochondrial ribosomal protein S17"/>
    <property type="match status" value="1"/>
</dbReference>
<keyword evidence="2" id="KW-1185">Reference proteome</keyword>
<dbReference type="InterPro" id="IPR039193">
    <property type="entry name" value="Ribosomal_uS17m_metazoa"/>
</dbReference>
<accession>A0AA38M9W6</accession>
<evidence type="ECO:0008006" key="3">
    <source>
        <dbReference type="Google" id="ProtNLM"/>
    </source>
</evidence>
<dbReference type="AlphaFoldDB" id="A0AA38M9W6"/>
<dbReference type="Gene3D" id="2.40.50.140">
    <property type="entry name" value="Nucleic acid-binding proteins"/>
    <property type="match status" value="1"/>
</dbReference>
<dbReference type="Proteomes" id="UP001168821">
    <property type="component" value="Unassembled WGS sequence"/>
</dbReference>
<gene>
    <name evidence="1" type="ORF">Zmor_020644</name>
</gene>